<dbReference type="EMBL" id="JALLPJ020000698">
    <property type="protein sequence ID" value="KAL3785327.1"/>
    <property type="molecule type" value="Genomic_DNA"/>
</dbReference>
<proteinExistence type="predicted"/>
<keyword evidence="2" id="KW-1185">Reference proteome</keyword>
<gene>
    <name evidence="1" type="ORF">ACHAWO_008599</name>
</gene>
<protein>
    <recommendedName>
        <fullName evidence="3">Sel1 repeat family protein</fullName>
    </recommendedName>
</protein>
<dbReference type="AlphaFoldDB" id="A0ABD3PCD8"/>
<name>A0ABD3PCD8_9STRA</name>
<dbReference type="InterPro" id="IPR006597">
    <property type="entry name" value="Sel1-like"/>
</dbReference>
<dbReference type="Gene3D" id="1.25.40.10">
    <property type="entry name" value="Tetratricopeptide repeat domain"/>
    <property type="match status" value="1"/>
</dbReference>
<dbReference type="Pfam" id="PF08238">
    <property type="entry name" value="Sel1"/>
    <property type="match status" value="4"/>
</dbReference>
<comment type="caution">
    <text evidence="1">The sequence shown here is derived from an EMBL/GenBank/DDBJ whole genome shotgun (WGS) entry which is preliminary data.</text>
</comment>
<sequence>MFTTYPKGQSSMGCTQDVDKAIELCLRAGELGSADSYHHLGNLYSNRYVTGYWDVTKAKYYYSLAAIGGCPQARHSLGEIEKGSGNKQRAYKHFLIAARSGWEESLKELKLGYQEGLVTKDEYANALRECQTRRDEIKSDDRERALQICDLLHE</sequence>
<organism evidence="1 2">
    <name type="scientific">Cyclotella atomus</name>
    <dbReference type="NCBI Taxonomy" id="382360"/>
    <lineage>
        <taxon>Eukaryota</taxon>
        <taxon>Sar</taxon>
        <taxon>Stramenopiles</taxon>
        <taxon>Ochrophyta</taxon>
        <taxon>Bacillariophyta</taxon>
        <taxon>Coscinodiscophyceae</taxon>
        <taxon>Thalassiosirophycidae</taxon>
        <taxon>Stephanodiscales</taxon>
        <taxon>Stephanodiscaceae</taxon>
        <taxon>Cyclotella</taxon>
    </lineage>
</organism>
<evidence type="ECO:0000313" key="1">
    <source>
        <dbReference type="EMBL" id="KAL3785327.1"/>
    </source>
</evidence>
<dbReference type="InterPro" id="IPR011990">
    <property type="entry name" value="TPR-like_helical_dom_sf"/>
</dbReference>
<evidence type="ECO:0000313" key="2">
    <source>
        <dbReference type="Proteomes" id="UP001530400"/>
    </source>
</evidence>
<accession>A0ABD3PCD8</accession>
<dbReference type="Proteomes" id="UP001530400">
    <property type="component" value="Unassembled WGS sequence"/>
</dbReference>
<dbReference type="SUPFAM" id="SSF81901">
    <property type="entry name" value="HCP-like"/>
    <property type="match status" value="1"/>
</dbReference>
<evidence type="ECO:0008006" key="3">
    <source>
        <dbReference type="Google" id="ProtNLM"/>
    </source>
</evidence>
<reference evidence="1 2" key="1">
    <citation type="submission" date="2024-10" db="EMBL/GenBank/DDBJ databases">
        <title>Updated reference genomes for cyclostephanoid diatoms.</title>
        <authorList>
            <person name="Roberts W.R."/>
            <person name="Alverson A.J."/>
        </authorList>
    </citation>
    <scope>NUCLEOTIDE SEQUENCE [LARGE SCALE GENOMIC DNA]</scope>
    <source>
        <strain evidence="1 2">AJA010-31</strain>
    </source>
</reference>